<dbReference type="AlphaFoldDB" id="A0A848KMC8"/>
<proteinExistence type="predicted"/>
<feature type="domain" description="CBS" evidence="3">
    <location>
        <begin position="7"/>
        <end position="66"/>
    </location>
</feature>
<dbReference type="InterPro" id="IPR000644">
    <property type="entry name" value="CBS_dom"/>
</dbReference>
<sequence>MRISDVMKHKGADVATIGRDETVAGLIAQLAWRNVGALVVVEGDAVVGIVSERDVVRQLHVRGPDLLQVRVSDIMTKDVVSCSPDDTVDSLAARMTDLRIRHMPVLVEAKLAGIVSIGDVVKSRMSELESDREQLESYIAQG</sequence>
<accession>A0A848KMC8</accession>
<evidence type="ECO:0000259" key="3">
    <source>
        <dbReference type="PROSITE" id="PS51371"/>
    </source>
</evidence>
<dbReference type="SUPFAM" id="SSF54631">
    <property type="entry name" value="CBS-domain pair"/>
    <property type="match status" value="1"/>
</dbReference>
<dbReference type="Proteomes" id="UP000535543">
    <property type="component" value="Unassembled WGS sequence"/>
</dbReference>
<dbReference type="InterPro" id="IPR051257">
    <property type="entry name" value="Diverse_CBS-Domain"/>
</dbReference>
<keyword evidence="1 2" id="KW-0129">CBS domain</keyword>
<dbReference type="InterPro" id="IPR046342">
    <property type="entry name" value="CBS_dom_sf"/>
</dbReference>
<keyword evidence="5" id="KW-1185">Reference proteome</keyword>
<dbReference type="PANTHER" id="PTHR43080:SF2">
    <property type="entry name" value="CBS DOMAIN-CONTAINING PROTEIN"/>
    <property type="match status" value="1"/>
</dbReference>
<dbReference type="InterPro" id="IPR044725">
    <property type="entry name" value="CBSX3_CBS_dom"/>
</dbReference>
<reference evidence="4 5" key="2">
    <citation type="submission" date="2020-06" db="EMBL/GenBank/DDBJ databases">
        <title>Antribacter stalactiti gen. nov., sp. nov., a new member of the family Nacardiaceae isolated from a cave.</title>
        <authorList>
            <person name="Kim I.S."/>
        </authorList>
    </citation>
    <scope>NUCLEOTIDE SEQUENCE [LARGE SCALE GENOMIC DNA]</scope>
    <source>
        <strain evidence="4 5">YC2-7</strain>
    </source>
</reference>
<evidence type="ECO:0000313" key="4">
    <source>
        <dbReference type="EMBL" id="NMN97420.1"/>
    </source>
</evidence>
<evidence type="ECO:0000256" key="1">
    <source>
        <dbReference type="ARBA" id="ARBA00023122"/>
    </source>
</evidence>
<protein>
    <submittedName>
        <fullName evidence="4">CBS domain-containing protein</fullName>
    </submittedName>
</protein>
<dbReference type="Gene3D" id="3.10.580.10">
    <property type="entry name" value="CBS-domain"/>
    <property type="match status" value="1"/>
</dbReference>
<evidence type="ECO:0000256" key="2">
    <source>
        <dbReference type="PROSITE-ProRule" id="PRU00703"/>
    </source>
</evidence>
<dbReference type="PANTHER" id="PTHR43080">
    <property type="entry name" value="CBS DOMAIN-CONTAINING PROTEIN CBSX3, MITOCHONDRIAL"/>
    <property type="match status" value="1"/>
</dbReference>
<gene>
    <name evidence="4" type="ORF">FGL95_20495</name>
</gene>
<dbReference type="RefSeq" id="WP_169590267.1">
    <property type="nucleotide sequence ID" value="NZ_VCQU01000007.1"/>
</dbReference>
<dbReference type="SMART" id="SM00116">
    <property type="entry name" value="CBS"/>
    <property type="match status" value="2"/>
</dbReference>
<dbReference type="PROSITE" id="PS51371">
    <property type="entry name" value="CBS"/>
    <property type="match status" value="2"/>
</dbReference>
<dbReference type="EMBL" id="VCQU01000007">
    <property type="protein sequence ID" value="NMN97420.1"/>
    <property type="molecule type" value="Genomic_DNA"/>
</dbReference>
<organism evidence="4 5">
    <name type="scientific">Antrihabitans stalactiti</name>
    <dbReference type="NCBI Taxonomy" id="2584121"/>
    <lineage>
        <taxon>Bacteria</taxon>
        <taxon>Bacillati</taxon>
        <taxon>Actinomycetota</taxon>
        <taxon>Actinomycetes</taxon>
        <taxon>Mycobacteriales</taxon>
        <taxon>Nocardiaceae</taxon>
        <taxon>Antrihabitans</taxon>
    </lineage>
</organism>
<feature type="domain" description="CBS" evidence="3">
    <location>
        <begin position="75"/>
        <end position="130"/>
    </location>
</feature>
<comment type="caution">
    <text evidence="4">The sequence shown here is derived from an EMBL/GenBank/DDBJ whole genome shotgun (WGS) entry which is preliminary data.</text>
</comment>
<dbReference type="CDD" id="cd04623">
    <property type="entry name" value="CBS_pair_bac_euk"/>
    <property type="match status" value="1"/>
</dbReference>
<evidence type="ECO:0000313" key="5">
    <source>
        <dbReference type="Proteomes" id="UP000535543"/>
    </source>
</evidence>
<name>A0A848KMC8_9NOCA</name>
<reference evidence="4 5" key="1">
    <citation type="submission" date="2019-05" db="EMBL/GenBank/DDBJ databases">
        <authorList>
            <person name="Lee S.D."/>
        </authorList>
    </citation>
    <scope>NUCLEOTIDE SEQUENCE [LARGE SCALE GENOMIC DNA]</scope>
    <source>
        <strain evidence="4 5">YC2-7</strain>
    </source>
</reference>
<dbReference type="Pfam" id="PF00571">
    <property type="entry name" value="CBS"/>
    <property type="match status" value="2"/>
</dbReference>